<proteinExistence type="inferred from homology"/>
<dbReference type="Gene3D" id="1.10.3720.10">
    <property type="entry name" value="MetI-like"/>
    <property type="match status" value="1"/>
</dbReference>
<evidence type="ECO:0000256" key="2">
    <source>
        <dbReference type="ARBA" id="ARBA00022448"/>
    </source>
</evidence>
<feature type="compositionally biased region" description="Low complexity" evidence="8">
    <location>
        <begin position="13"/>
        <end position="27"/>
    </location>
</feature>
<dbReference type="Pfam" id="PF00528">
    <property type="entry name" value="BPD_transp_1"/>
    <property type="match status" value="1"/>
</dbReference>
<accession>A0A3B0BXS4</accession>
<dbReference type="PROSITE" id="PS50928">
    <property type="entry name" value="ABC_TM1"/>
    <property type="match status" value="1"/>
</dbReference>
<evidence type="ECO:0000313" key="11">
    <source>
        <dbReference type="Proteomes" id="UP000270343"/>
    </source>
</evidence>
<keyword evidence="11" id="KW-1185">Reference proteome</keyword>
<feature type="transmembrane region" description="Helical" evidence="7">
    <location>
        <begin position="144"/>
        <end position="166"/>
    </location>
</feature>
<feature type="transmembrane region" description="Helical" evidence="7">
    <location>
        <begin position="172"/>
        <end position="191"/>
    </location>
</feature>
<evidence type="ECO:0000259" key="9">
    <source>
        <dbReference type="PROSITE" id="PS50928"/>
    </source>
</evidence>
<evidence type="ECO:0000256" key="1">
    <source>
        <dbReference type="ARBA" id="ARBA00004651"/>
    </source>
</evidence>
<feature type="transmembrane region" description="Helical" evidence="7">
    <location>
        <begin position="280"/>
        <end position="301"/>
    </location>
</feature>
<feature type="region of interest" description="Disordered" evidence="8">
    <location>
        <begin position="1"/>
        <end position="27"/>
    </location>
</feature>
<keyword evidence="5 7" id="KW-1133">Transmembrane helix</keyword>
<dbReference type="GO" id="GO:0055085">
    <property type="term" value="P:transmembrane transport"/>
    <property type="evidence" value="ECO:0007669"/>
    <property type="project" value="InterPro"/>
</dbReference>
<sequence>MTELAKSAKGPDAATATTAAAANNTAEPAPARITQWGEIRHRFMANKLAVVGLVLVTLLFIVAAAAPLIATHDPYAQNLANTLQEPSGDHWFGTDALGRDQFSRIIYGSRIAVIVGLASIFLACVIGCILGALSGYFGKAVDSVIMRIADIFFAFPLLIGAIVIILVMGRGVLPVIVSLAVFSWATVARLLRSSILSVREMDYVTAAKALGASTTRIITRHIMPNSIAAVMSYVSFSVGTAVVAEASLSFLGIGVSPEVPEWGNMISAGKDSLGVSDFLWVYPSSAIVLTVLGFVFVGDGLRDALDPKLR</sequence>
<reference evidence="10 11" key="1">
    <citation type="journal article" date="2015" name="Antonie Van Leeuwenhoek">
        <title>Streptomyces klenkii sp. nov., isolated from deep marine sediment.</title>
        <authorList>
            <person name="Veyisoglu A."/>
            <person name="Sahin N."/>
        </authorList>
    </citation>
    <scope>NUCLEOTIDE SEQUENCE [LARGE SCALE GENOMIC DNA]</scope>
    <source>
        <strain evidence="10 11">KCTC 29202</strain>
    </source>
</reference>
<dbReference type="GO" id="GO:0005886">
    <property type="term" value="C:plasma membrane"/>
    <property type="evidence" value="ECO:0007669"/>
    <property type="project" value="UniProtKB-SubCell"/>
</dbReference>
<feature type="transmembrane region" description="Helical" evidence="7">
    <location>
        <begin position="111"/>
        <end position="137"/>
    </location>
</feature>
<dbReference type="InterPro" id="IPR025966">
    <property type="entry name" value="OppC_N"/>
</dbReference>
<dbReference type="RefSeq" id="WP_120753541.1">
    <property type="nucleotide sequence ID" value="NZ_RBAM01000002.1"/>
</dbReference>
<evidence type="ECO:0000256" key="3">
    <source>
        <dbReference type="ARBA" id="ARBA00022475"/>
    </source>
</evidence>
<dbReference type="Proteomes" id="UP000270343">
    <property type="component" value="Unassembled WGS sequence"/>
</dbReference>
<keyword evidence="3" id="KW-1003">Cell membrane</keyword>
<dbReference type="PANTHER" id="PTHR43386">
    <property type="entry name" value="OLIGOPEPTIDE TRANSPORT SYSTEM PERMEASE PROTEIN APPC"/>
    <property type="match status" value="1"/>
</dbReference>
<dbReference type="CDD" id="cd06261">
    <property type="entry name" value="TM_PBP2"/>
    <property type="match status" value="1"/>
</dbReference>
<evidence type="ECO:0000256" key="5">
    <source>
        <dbReference type="ARBA" id="ARBA00022989"/>
    </source>
</evidence>
<feature type="transmembrane region" description="Helical" evidence="7">
    <location>
        <begin position="48"/>
        <end position="70"/>
    </location>
</feature>
<organism evidence="10 11">
    <name type="scientific">Streptomyces klenkii</name>
    <dbReference type="NCBI Taxonomy" id="1420899"/>
    <lineage>
        <taxon>Bacteria</taxon>
        <taxon>Bacillati</taxon>
        <taxon>Actinomycetota</taxon>
        <taxon>Actinomycetes</taxon>
        <taxon>Kitasatosporales</taxon>
        <taxon>Streptomycetaceae</taxon>
        <taxon>Streptomyces</taxon>
    </lineage>
</organism>
<keyword evidence="4 7" id="KW-0812">Transmembrane</keyword>
<dbReference type="AlphaFoldDB" id="A0A3B0BXS4"/>
<dbReference type="InterPro" id="IPR035906">
    <property type="entry name" value="MetI-like_sf"/>
</dbReference>
<dbReference type="EMBL" id="RBAM01000002">
    <property type="protein sequence ID" value="RKN76196.1"/>
    <property type="molecule type" value="Genomic_DNA"/>
</dbReference>
<comment type="subcellular location">
    <subcellularLocation>
        <location evidence="1 7">Cell membrane</location>
        <topology evidence="1 7">Multi-pass membrane protein</topology>
    </subcellularLocation>
</comment>
<keyword evidence="2 7" id="KW-0813">Transport</keyword>
<dbReference type="SUPFAM" id="SSF161098">
    <property type="entry name" value="MetI-like"/>
    <property type="match status" value="1"/>
</dbReference>
<dbReference type="InterPro" id="IPR000515">
    <property type="entry name" value="MetI-like"/>
</dbReference>
<name>A0A3B0BXS4_9ACTN</name>
<evidence type="ECO:0000313" key="10">
    <source>
        <dbReference type="EMBL" id="RKN76196.1"/>
    </source>
</evidence>
<evidence type="ECO:0000256" key="8">
    <source>
        <dbReference type="SAM" id="MobiDB-lite"/>
    </source>
</evidence>
<comment type="similarity">
    <text evidence="7">Belongs to the binding-protein-dependent transport system permease family.</text>
</comment>
<evidence type="ECO:0000256" key="6">
    <source>
        <dbReference type="ARBA" id="ARBA00023136"/>
    </source>
</evidence>
<gene>
    <name evidence="10" type="ORF">D7231_04045</name>
</gene>
<dbReference type="PANTHER" id="PTHR43386:SF1">
    <property type="entry name" value="D,D-DIPEPTIDE TRANSPORT SYSTEM PERMEASE PROTEIN DDPC-RELATED"/>
    <property type="match status" value="1"/>
</dbReference>
<keyword evidence="6 7" id="KW-0472">Membrane</keyword>
<dbReference type="Pfam" id="PF12911">
    <property type="entry name" value="OppC_N"/>
    <property type="match status" value="1"/>
</dbReference>
<protein>
    <submittedName>
        <fullName evidence="10">ABC transporter permease</fullName>
    </submittedName>
</protein>
<evidence type="ECO:0000256" key="7">
    <source>
        <dbReference type="RuleBase" id="RU363032"/>
    </source>
</evidence>
<evidence type="ECO:0000256" key="4">
    <source>
        <dbReference type="ARBA" id="ARBA00022692"/>
    </source>
</evidence>
<dbReference type="OrthoDB" id="9812701at2"/>
<feature type="domain" description="ABC transmembrane type-1" evidence="9">
    <location>
        <begin position="109"/>
        <end position="300"/>
    </location>
</feature>
<comment type="caution">
    <text evidence="10">The sequence shown here is derived from an EMBL/GenBank/DDBJ whole genome shotgun (WGS) entry which is preliminary data.</text>
</comment>
<dbReference type="InterPro" id="IPR050366">
    <property type="entry name" value="BP-dependent_transpt_permease"/>
</dbReference>
<feature type="transmembrane region" description="Helical" evidence="7">
    <location>
        <begin position="230"/>
        <end position="255"/>
    </location>
</feature>